<keyword evidence="18 25" id="KW-1133">Transmembrane helix</keyword>
<dbReference type="GO" id="GO:0090563">
    <property type="term" value="F:protein-phosphocysteine-sugar phosphotransferase activity"/>
    <property type="evidence" value="ECO:0007669"/>
    <property type="project" value="TreeGrafter"/>
</dbReference>
<feature type="transmembrane region" description="Helical" evidence="25">
    <location>
        <begin position="163"/>
        <end position="184"/>
    </location>
</feature>
<evidence type="ECO:0000256" key="17">
    <source>
        <dbReference type="ARBA" id="ARBA00022777"/>
    </source>
</evidence>
<dbReference type="Proteomes" id="UP000006072">
    <property type="component" value="Unassembled WGS sequence"/>
</dbReference>
<dbReference type="PROSITE" id="PS51094">
    <property type="entry name" value="PTS_EIIA_TYPE_2"/>
    <property type="match status" value="1"/>
</dbReference>
<proteinExistence type="predicted"/>
<feature type="domain" description="PTS EIIC type-2" evidence="28">
    <location>
        <begin position="22"/>
        <end position="371"/>
    </location>
</feature>
<evidence type="ECO:0000256" key="18">
    <source>
        <dbReference type="ARBA" id="ARBA00022989"/>
    </source>
</evidence>
<protein>
    <recommendedName>
        <fullName evidence="6">Mannitol-specific phosphotransferase enzyme IIA component</fullName>
        <ecNumber evidence="5">2.7.1.197</ecNumber>
    </recommendedName>
    <alternativeName>
        <fullName evidence="22">EIIA</fullName>
    </alternativeName>
    <alternativeName>
        <fullName evidence="24">EIICB-Mtl</fullName>
    </alternativeName>
    <alternativeName>
        <fullName evidence="21">EIICBA-Mtl</fullName>
    </alternativeName>
    <alternativeName>
        <fullName evidence="23">EIII</fullName>
    </alternativeName>
    <alternativeName>
        <fullName evidence="20">PTS system mannitol-specific EIIA component</fullName>
    </alternativeName>
    <alternativeName>
        <fullName evidence="8">PTS system mannitol-specific EIICB component</fullName>
    </alternativeName>
    <alternativeName>
        <fullName evidence="7">PTS system mannitol-specific EIICBA component</fullName>
    </alternativeName>
</protein>
<keyword evidence="10" id="KW-1003">Cell membrane</keyword>
<gene>
    <name evidence="29" type="ORF">MVAC_12808</name>
</gene>
<comment type="caution">
    <text evidence="29">The sequence shown here is derived from an EMBL/GenBank/DDBJ whole genome shotgun (WGS) entry which is preliminary data.</text>
</comment>
<evidence type="ECO:0000256" key="14">
    <source>
        <dbReference type="ARBA" id="ARBA00022679"/>
    </source>
</evidence>
<dbReference type="InterPro" id="IPR003352">
    <property type="entry name" value="PTS_EIIC"/>
</dbReference>
<evidence type="ECO:0000256" key="12">
    <source>
        <dbReference type="ARBA" id="ARBA00022553"/>
    </source>
</evidence>
<comment type="subunit">
    <text evidence="4">Homodimer.</text>
</comment>
<dbReference type="AlphaFoldDB" id="K0V318"/>
<dbReference type="GO" id="GO:0022872">
    <property type="term" value="F:protein-N(PI)-phosphohistidine-mannitol phosphotransferase system transmembrane transporter activity"/>
    <property type="evidence" value="ECO:0007669"/>
    <property type="project" value="InterPro"/>
</dbReference>
<dbReference type="Gene3D" id="3.40.930.10">
    <property type="entry name" value="Mannitol-specific EII, Chain A"/>
    <property type="match status" value="1"/>
</dbReference>
<dbReference type="PROSITE" id="PS00372">
    <property type="entry name" value="PTS_EIIA_TYPE_2_HIS"/>
    <property type="match status" value="1"/>
</dbReference>
<evidence type="ECO:0000256" key="11">
    <source>
        <dbReference type="ARBA" id="ARBA00022519"/>
    </source>
</evidence>
<dbReference type="PROSITE" id="PS51099">
    <property type="entry name" value="PTS_EIIB_TYPE_2"/>
    <property type="match status" value="1"/>
</dbReference>
<evidence type="ECO:0000256" key="20">
    <source>
        <dbReference type="ARBA" id="ARBA00029908"/>
    </source>
</evidence>
<evidence type="ECO:0000256" key="24">
    <source>
        <dbReference type="ARBA" id="ARBA00033349"/>
    </source>
</evidence>
<evidence type="ECO:0000313" key="30">
    <source>
        <dbReference type="Proteomes" id="UP000006072"/>
    </source>
</evidence>
<evidence type="ECO:0000256" key="1">
    <source>
        <dbReference type="ARBA" id="ARBA00001655"/>
    </source>
</evidence>
<name>K0V318_MYCVA</name>
<dbReference type="eggNOG" id="COG2213">
    <property type="taxonomic scope" value="Bacteria"/>
</dbReference>
<feature type="transmembrane region" description="Helical" evidence="25">
    <location>
        <begin position="34"/>
        <end position="53"/>
    </location>
</feature>
<evidence type="ECO:0000256" key="15">
    <source>
        <dbReference type="ARBA" id="ARBA00022683"/>
    </source>
</evidence>
<dbReference type="InterPro" id="IPR004718">
    <property type="entry name" value="PTS_IIC_mtl"/>
</dbReference>
<dbReference type="HOGENOM" id="CLU_028721_2_1_11"/>
<dbReference type="InterPro" id="IPR029503">
    <property type="entry name" value="PTS_EIIB_mannitol"/>
</dbReference>
<keyword evidence="15" id="KW-0598">Phosphotransferase system</keyword>
<dbReference type="SUPFAM" id="SSF52794">
    <property type="entry name" value="PTS system IIB component-like"/>
    <property type="match status" value="1"/>
</dbReference>
<feature type="transmembrane region" description="Helical" evidence="25">
    <location>
        <begin position="341"/>
        <end position="364"/>
    </location>
</feature>
<evidence type="ECO:0000259" key="26">
    <source>
        <dbReference type="PROSITE" id="PS51094"/>
    </source>
</evidence>
<feature type="domain" description="PTS EIIA type-2" evidence="26">
    <location>
        <begin position="519"/>
        <end position="658"/>
    </location>
</feature>
<dbReference type="InterPro" id="IPR013014">
    <property type="entry name" value="PTS_EIIC_2"/>
</dbReference>
<evidence type="ECO:0000256" key="23">
    <source>
        <dbReference type="ARBA" id="ARBA00030962"/>
    </source>
</evidence>
<evidence type="ECO:0000256" key="8">
    <source>
        <dbReference type="ARBA" id="ARBA00021825"/>
    </source>
</evidence>
<evidence type="ECO:0000256" key="4">
    <source>
        <dbReference type="ARBA" id="ARBA00011738"/>
    </source>
</evidence>
<keyword evidence="30" id="KW-1185">Reference proteome</keyword>
<dbReference type="Pfam" id="PF02302">
    <property type="entry name" value="PTS_IIB"/>
    <property type="match status" value="1"/>
</dbReference>
<dbReference type="InterPro" id="IPR016152">
    <property type="entry name" value="PTrfase/Anion_transptr"/>
</dbReference>
<evidence type="ECO:0000256" key="19">
    <source>
        <dbReference type="ARBA" id="ARBA00023136"/>
    </source>
</evidence>
<evidence type="ECO:0000256" key="22">
    <source>
        <dbReference type="ARBA" id="ARBA00030956"/>
    </source>
</evidence>
<evidence type="ECO:0000256" key="21">
    <source>
        <dbReference type="ARBA" id="ARBA00030684"/>
    </source>
</evidence>
<dbReference type="eggNOG" id="COG4668">
    <property type="taxonomic scope" value="Bacteria"/>
</dbReference>
<dbReference type="PANTHER" id="PTHR30181">
    <property type="entry name" value="MANNITOL PERMEASE IIC COMPONENT"/>
    <property type="match status" value="1"/>
</dbReference>
<keyword evidence="17" id="KW-0418">Kinase</keyword>
<evidence type="ECO:0000256" key="9">
    <source>
        <dbReference type="ARBA" id="ARBA00022448"/>
    </source>
</evidence>
<dbReference type="InterPro" id="IPR002178">
    <property type="entry name" value="PTS_EIIA_type-2_dom"/>
</dbReference>
<evidence type="ECO:0000256" key="2">
    <source>
        <dbReference type="ARBA" id="ARBA00002434"/>
    </source>
</evidence>
<evidence type="ECO:0000256" key="3">
    <source>
        <dbReference type="ARBA" id="ARBA00004429"/>
    </source>
</evidence>
<organism evidence="29 30">
    <name type="scientific">Mycolicibacterium vaccae ATCC 25954</name>
    <dbReference type="NCBI Taxonomy" id="1194972"/>
    <lineage>
        <taxon>Bacteria</taxon>
        <taxon>Bacillati</taxon>
        <taxon>Actinomycetota</taxon>
        <taxon>Actinomycetes</taxon>
        <taxon>Mycobacteriales</taxon>
        <taxon>Mycobacteriaceae</taxon>
        <taxon>Mycolicibacterium</taxon>
    </lineage>
</organism>
<evidence type="ECO:0000256" key="10">
    <source>
        <dbReference type="ARBA" id="ARBA00022475"/>
    </source>
</evidence>
<dbReference type="EMBL" id="ALQA01000023">
    <property type="protein sequence ID" value="EJZ09263.1"/>
    <property type="molecule type" value="Genomic_DNA"/>
</dbReference>
<dbReference type="InterPro" id="IPR036095">
    <property type="entry name" value="PTS_EIIB-like_sf"/>
</dbReference>
<feature type="transmembrane region" description="Helical" evidence="25">
    <location>
        <begin position="73"/>
        <end position="96"/>
    </location>
</feature>
<keyword evidence="14" id="KW-0808">Transferase</keyword>
<keyword evidence="9" id="KW-0813">Transport</keyword>
<dbReference type="GO" id="GO:0016301">
    <property type="term" value="F:kinase activity"/>
    <property type="evidence" value="ECO:0007669"/>
    <property type="project" value="UniProtKB-KW"/>
</dbReference>
<evidence type="ECO:0000256" key="7">
    <source>
        <dbReference type="ARBA" id="ARBA00015039"/>
    </source>
</evidence>
<dbReference type="GO" id="GO:0009401">
    <property type="term" value="P:phosphoenolpyruvate-dependent sugar phosphotransferase system"/>
    <property type="evidence" value="ECO:0007669"/>
    <property type="project" value="UniProtKB-KW"/>
</dbReference>
<comment type="function">
    <text evidence="2">The phosphoenolpyruvate-dependent sugar phosphotransferase system (sugar PTS), a major carbohydrate active transport system, catalyzes the phosphorylation of incoming sugar substrates concomitantly with their translocation across the cell membrane. The enzyme II CmtAB PTS system is involved in D-mannitol transport.</text>
</comment>
<dbReference type="PATRIC" id="fig|1194972.3.peg.2563"/>
<evidence type="ECO:0000256" key="5">
    <source>
        <dbReference type="ARBA" id="ARBA00011909"/>
    </source>
</evidence>
<evidence type="ECO:0000256" key="25">
    <source>
        <dbReference type="SAM" id="Phobius"/>
    </source>
</evidence>
<dbReference type="InterPro" id="IPR050893">
    <property type="entry name" value="Sugar_PTS"/>
</dbReference>
<dbReference type="CDD" id="cd00211">
    <property type="entry name" value="PTS_IIA_fru"/>
    <property type="match status" value="1"/>
</dbReference>
<keyword evidence="12" id="KW-0597">Phosphoprotein</keyword>
<keyword evidence="19 25" id="KW-0472">Membrane</keyword>
<keyword evidence="11" id="KW-0997">Cell inner membrane</keyword>
<dbReference type="Gene3D" id="3.40.50.2300">
    <property type="match status" value="1"/>
</dbReference>
<evidence type="ECO:0000256" key="16">
    <source>
        <dbReference type="ARBA" id="ARBA00022692"/>
    </source>
</evidence>
<evidence type="ECO:0000259" key="27">
    <source>
        <dbReference type="PROSITE" id="PS51099"/>
    </source>
</evidence>
<feature type="transmembrane region" description="Helical" evidence="25">
    <location>
        <begin position="108"/>
        <end position="133"/>
    </location>
</feature>
<dbReference type="SUPFAM" id="SSF55804">
    <property type="entry name" value="Phoshotransferase/anion transport protein"/>
    <property type="match status" value="1"/>
</dbReference>
<accession>K0V318</accession>
<keyword evidence="13" id="KW-0762">Sugar transport</keyword>
<evidence type="ECO:0000313" key="29">
    <source>
        <dbReference type="EMBL" id="EJZ09263.1"/>
    </source>
</evidence>
<dbReference type="InterPro" id="IPR013011">
    <property type="entry name" value="PTS_EIIB_2"/>
</dbReference>
<dbReference type="PROSITE" id="PS51104">
    <property type="entry name" value="PTS_EIIC_TYPE_2"/>
    <property type="match status" value="1"/>
</dbReference>
<dbReference type="InterPro" id="IPR003501">
    <property type="entry name" value="PTS_EIIB_2/3"/>
</dbReference>
<dbReference type="PANTHER" id="PTHR30181:SF2">
    <property type="entry name" value="PTS SYSTEM MANNITOL-SPECIFIC EIICBA COMPONENT"/>
    <property type="match status" value="1"/>
</dbReference>
<dbReference type="NCBIfam" id="TIGR00851">
    <property type="entry name" value="mtlA"/>
    <property type="match status" value="1"/>
</dbReference>
<sequence length="660" mass="68881">MSHATVEDAPARTGVRVRVQQLGTALSNMVMPNIAAFIAWGLITALFIEQGWLQGIFAGLRDPDGWVAKIGGWGAYDGAGIVGPMITYLLPILIGYTGGRMIHGNRGAVVGAIATVGVVTGADVPMFLGAMIMGPLGGWCMKKLDALWEGKIRPGFEMLVDNFSAGILGMLLAIFGFFGIGPVVSSFTRAAGSAVDFLVENDLLPLTSILIEPAKVLFLNNAINHGVLTPLGTTQALETGKSILFLLEANPGPGLGLLLAYMFFGKGVARASAPGAAIIQFFGGIHEIYFPYVLMKPKLIIATILGGMTGVFINVLFGSGLRAPAAPGSIIAVYAQTASGSFLGVTLSVFGAAAVSFVVAALLLKTDRATDEQDLAAATAEMESLKGKKSSVAGALVGADAGRTGPIRTIVFACDAGMGSSAMGASVLRKKIQQAGFSDVKVTNSAISNLTDTYDLVVSHRDLTPRARQRTASAAHVSVEDFMNSPRYDEIVELLEKTNGEGGAAPVEVEDTADVPGEDVLPLESIVLSGKAKTSAGAIDEAGHLLVTSGAVEPAYVDAMHERESSVSTFMGNGLAIPHGTNEAKDTIRHTGLSFVRYPEPIDWNGKPAEFVVGIAGAGKDHMALLTRIAQVFLKPDEVARLRQATTAEEVKAILTAADK</sequence>
<evidence type="ECO:0000256" key="13">
    <source>
        <dbReference type="ARBA" id="ARBA00022597"/>
    </source>
</evidence>
<comment type="subcellular location">
    <subcellularLocation>
        <location evidence="3">Cell inner membrane</location>
        <topology evidence="3">Multi-pass membrane protein</topology>
    </subcellularLocation>
</comment>
<evidence type="ECO:0000256" key="6">
    <source>
        <dbReference type="ARBA" id="ARBA00014783"/>
    </source>
</evidence>
<feature type="transmembrane region" description="Helical" evidence="25">
    <location>
        <begin position="299"/>
        <end position="321"/>
    </location>
</feature>
<reference evidence="29 30" key="1">
    <citation type="journal article" date="2012" name="J. Bacteriol.">
        <title>Complete Genome Sequence of Mycobacterium vaccae Type Strain ATCC 25954.</title>
        <authorList>
            <person name="Ho Y.S."/>
            <person name="Adroub S.A."/>
            <person name="Abadi M."/>
            <person name="Al Alwan B."/>
            <person name="Alkhateeb R."/>
            <person name="Gao G."/>
            <person name="Ragab A."/>
            <person name="Ali S."/>
            <person name="van Soolingen D."/>
            <person name="Bitter W."/>
            <person name="Pain A."/>
            <person name="Abdallah A.M."/>
        </authorList>
    </citation>
    <scope>NUCLEOTIDE SEQUENCE [LARGE SCALE GENOMIC DNA]</scope>
    <source>
        <strain evidence="29 30">ATCC 25954</strain>
    </source>
</reference>
<comment type="catalytic activity">
    <reaction evidence="1">
        <text>D-mannitol(out) + N(pros)-phospho-L-histidyl-[protein] = D-mannitol 1-phosphate(in) + L-histidyl-[protein]</text>
        <dbReference type="Rhea" id="RHEA:33363"/>
        <dbReference type="Rhea" id="RHEA-COMP:9745"/>
        <dbReference type="Rhea" id="RHEA-COMP:9746"/>
        <dbReference type="ChEBI" id="CHEBI:16899"/>
        <dbReference type="ChEBI" id="CHEBI:29979"/>
        <dbReference type="ChEBI" id="CHEBI:61381"/>
        <dbReference type="ChEBI" id="CHEBI:64837"/>
        <dbReference type="EC" id="2.7.1.197"/>
    </reaction>
</comment>
<evidence type="ECO:0000259" key="28">
    <source>
        <dbReference type="PROSITE" id="PS51104"/>
    </source>
</evidence>
<dbReference type="CDD" id="cd05567">
    <property type="entry name" value="PTS_IIB_mannitol"/>
    <property type="match status" value="1"/>
</dbReference>
<dbReference type="EC" id="2.7.1.197" evidence="5"/>
<keyword evidence="16 25" id="KW-0812">Transmembrane</keyword>
<dbReference type="Pfam" id="PF02378">
    <property type="entry name" value="PTS_EIIC"/>
    <property type="match status" value="1"/>
</dbReference>
<dbReference type="Pfam" id="PF00359">
    <property type="entry name" value="PTS_EIIA_2"/>
    <property type="match status" value="1"/>
</dbReference>
<feature type="domain" description="PTS EIIB type-2" evidence="27">
    <location>
        <begin position="408"/>
        <end position="503"/>
    </location>
</feature>
<dbReference type="GO" id="GO:0005886">
    <property type="term" value="C:plasma membrane"/>
    <property type="evidence" value="ECO:0007669"/>
    <property type="project" value="UniProtKB-SubCell"/>
</dbReference>
<dbReference type="RefSeq" id="WP_003931231.1">
    <property type="nucleotide sequence ID" value="NZ_JH814693.1"/>
</dbReference>
<dbReference type="NCBIfam" id="NF011663">
    <property type="entry name" value="PRK15083.1"/>
    <property type="match status" value="1"/>
</dbReference>